<evidence type="ECO:0000313" key="2">
    <source>
        <dbReference type="Proteomes" id="UP000197619"/>
    </source>
</evidence>
<sequence>MEHCSLATTSTLQPPSCLHTWTSAGPACFYKPPVTTPGIMDQKHQAEDNTALEMGQKGPNDCTEMTKNYLTWASLSDYQQLDYNLRVNLFQGGPLKIQSLMRDSYTPDIFQKAVIDPRHWHGRTISELGRWYEKYFLDLNVQKAMKKKYGGVKKDNS</sequence>
<dbReference type="EMBL" id="MUZQ01000089">
    <property type="protein sequence ID" value="OWK58920.1"/>
    <property type="molecule type" value="Genomic_DNA"/>
</dbReference>
<dbReference type="PANTHER" id="PTHR31702:SF2">
    <property type="entry name" value="TESTIS-EXPRESSED PROTEIN 33"/>
    <property type="match status" value="1"/>
</dbReference>
<gene>
    <name evidence="1" type="primary">TEX33</name>
    <name evidence="1" type="ORF">RLOC_00008523</name>
</gene>
<protein>
    <submittedName>
        <fullName evidence="1">Testis-expressed sequence 33 protein</fullName>
    </submittedName>
</protein>
<dbReference type="AlphaFoldDB" id="A0A218UZQ9"/>
<dbReference type="Pfam" id="PF15400">
    <property type="entry name" value="TEX33"/>
    <property type="match status" value="1"/>
</dbReference>
<name>A0A218UZQ9_9PASE</name>
<accession>A0A218UZQ9</accession>
<dbReference type="Proteomes" id="UP000197619">
    <property type="component" value="Unassembled WGS sequence"/>
</dbReference>
<dbReference type="InterPro" id="IPR029234">
    <property type="entry name" value="CIMIP4"/>
</dbReference>
<keyword evidence="2" id="KW-1185">Reference proteome</keyword>
<organism evidence="1 2">
    <name type="scientific">Lonchura striata</name>
    <name type="common">white-rumped munia</name>
    <dbReference type="NCBI Taxonomy" id="40157"/>
    <lineage>
        <taxon>Eukaryota</taxon>
        <taxon>Metazoa</taxon>
        <taxon>Chordata</taxon>
        <taxon>Craniata</taxon>
        <taxon>Vertebrata</taxon>
        <taxon>Euteleostomi</taxon>
        <taxon>Archelosauria</taxon>
        <taxon>Archosauria</taxon>
        <taxon>Dinosauria</taxon>
        <taxon>Saurischia</taxon>
        <taxon>Theropoda</taxon>
        <taxon>Coelurosauria</taxon>
        <taxon>Aves</taxon>
        <taxon>Neognathae</taxon>
        <taxon>Neoaves</taxon>
        <taxon>Telluraves</taxon>
        <taxon>Australaves</taxon>
        <taxon>Passeriformes</taxon>
        <taxon>Passeroidea</taxon>
        <taxon>Estrildidae</taxon>
        <taxon>Estrildinae</taxon>
        <taxon>Lonchura</taxon>
    </lineage>
</organism>
<reference evidence="1 2" key="1">
    <citation type="submission" date="2017-05" db="EMBL/GenBank/DDBJ databases">
        <title>Genome of assembly of the Bengalese finch, Lonchura striata domestica.</title>
        <authorList>
            <person name="Colquitt B.M."/>
            <person name="Brainard M.S."/>
        </authorList>
    </citation>
    <scope>NUCLEOTIDE SEQUENCE [LARGE SCALE GENOMIC DNA]</scope>
    <source>
        <strain evidence="1">White83orange57</strain>
    </source>
</reference>
<dbReference type="PANTHER" id="PTHR31702">
    <property type="entry name" value="TESTIS-EXPRESSED PROTEIN 33"/>
    <property type="match status" value="1"/>
</dbReference>
<comment type="caution">
    <text evidence="1">The sequence shown here is derived from an EMBL/GenBank/DDBJ whole genome shotgun (WGS) entry which is preliminary data.</text>
</comment>
<proteinExistence type="predicted"/>
<evidence type="ECO:0000313" key="1">
    <source>
        <dbReference type="EMBL" id="OWK58920.1"/>
    </source>
</evidence>